<organism evidence="1">
    <name type="scientific">Arundo donax</name>
    <name type="common">Giant reed</name>
    <name type="synonym">Donax arundinaceus</name>
    <dbReference type="NCBI Taxonomy" id="35708"/>
    <lineage>
        <taxon>Eukaryota</taxon>
        <taxon>Viridiplantae</taxon>
        <taxon>Streptophyta</taxon>
        <taxon>Embryophyta</taxon>
        <taxon>Tracheophyta</taxon>
        <taxon>Spermatophyta</taxon>
        <taxon>Magnoliopsida</taxon>
        <taxon>Liliopsida</taxon>
        <taxon>Poales</taxon>
        <taxon>Poaceae</taxon>
        <taxon>PACMAD clade</taxon>
        <taxon>Arundinoideae</taxon>
        <taxon>Arundineae</taxon>
        <taxon>Arundo</taxon>
    </lineage>
</organism>
<evidence type="ECO:0000313" key="1">
    <source>
        <dbReference type="EMBL" id="JAD89308.1"/>
    </source>
</evidence>
<dbReference type="AlphaFoldDB" id="A0A0A9DRI6"/>
<sequence length="64" mass="7167">MTILYVGRSSSFCFVQICFPGLKTVFLIHTGKGPIGNGMCQKLIPKIDRNSCIQCQHLTEIFEC</sequence>
<dbReference type="EMBL" id="GBRH01208587">
    <property type="protein sequence ID" value="JAD89308.1"/>
    <property type="molecule type" value="Transcribed_RNA"/>
</dbReference>
<reference evidence="1" key="2">
    <citation type="journal article" date="2015" name="Data Brief">
        <title>Shoot transcriptome of the giant reed, Arundo donax.</title>
        <authorList>
            <person name="Barrero R.A."/>
            <person name="Guerrero F.D."/>
            <person name="Moolhuijzen P."/>
            <person name="Goolsby J.A."/>
            <person name="Tidwell J."/>
            <person name="Bellgard S.E."/>
            <person name="Bellgard M.I."/>
        </authorList>
    </citation>
    <scope>NUCLEOTIDE SEQUENCE</scope>
    <source>
        <tissue evidence="1">Shoot tissue taken approximately 20 cm above the soil surface</tissue>
    </source>
</reference>
<protein>
    <submittedName>
        <fullName evidence="1">Uncharacterized protein</fullName>
    </submittedName>
</protein>
<reference evidence="1" key="1">
    <citation type="submission" date="2014-09" db="EMBL/GenBank/DDBJ databases">
        <authorList>
            <person name="Magalhaes I.L.F."/>
            <person name="Oliveira U."/>
            <person name="Santos F.R."/>
            <person name="Vidigal T.H.D.A."/>
            <person name="Brescovit A.D."/>
            <person name="Santos A.J."/>
        </authorList>
    </citation>
    <scope>NUCLEOTIDE SEQUENCE</scope>
    <source>
        <tissue evidence="1">Shoot tissue taken approximately 20 cm above the soil surface</tissue>
    </source>
</reference>
<accession>A0A0A9DRI6</accession>
<name>A0A0A9DRI6_ARUDO</name>
<proteinExistence type="predicted"/>